<dbReference type="Proteomes" id="UP001202961">
    <property type="component" value="Unassembled WGS sequence"/>
</dbReference>
<comment type="caution">
    <text evidence="3">The sequence shown here is derived from an EMBL/GenBank/DDBJ whole genome shotgun (WGS) entry which is preliminary data.</text>
</comment>
<name>A0ABT0TYD3_9BACT</name>
<feature type="signal peptide" evidence="2">
    <location>
        <begin position="1"/>
        <end position="24"/>
    </location>
</feature>
<feature type="non-terminal residue" evidence="3">
    <location>
        <position position="97"/>
    </location>
</feature>
<evidence type="ECO:0000256" key="2">
    <source>
        <dbReference type="SAM" id="SignalP"/>
    </source>
</evidence>
<dbReference type="EMBL" id="JAMQBK010000010">
    <property type="protein sequence ID" value="MCM2369575.1"/>
    <property type="molecule type" value="Genomic_DNA"/>
</dbReference>
<keyword evidence="2" id="KW-0732">Signal</keyword>
<reference evidence="3 4" key="1">
    <citation type="journal article" date="2022" name="Syst. Appl. Microbiol.">
        <title>Rhodopirellula aestuarii sp. nov., a novel member of the genus Rhodopirellula isolated from brackish sediments collected in the Tagus River estuary, Portugal.</title>
        <authorList>
            <person name="Vitorino I.R."/>
            <person name="Klimek D."/>
            <person name="Calusinska M."/>
            <person name="Lobo-da-Cunha A."/>
            <person name="Vasconcelos V."/>
            <person name="Lage O.M."/>
        </authorList>
    </citation>
    <scope>NUCLEOTIDE SEQUENCE [LARGE SCALE GENOMIC DNA]</scope>
    <source>
        <strain evidence="3 4">ICT_H3.1</strain>
    </source>
</reference>
<gene>
    <name evidence="3" type="ORF">NB063_02950</name>
</gene>
<proteinExistence type="predicted"/>
<dbReference type="RefSeq" id="WP_250927249.1">
    <property type="nucleotide sequence ID" value="NZ_JAMQBK010000010.1"/>
</dbReference>
<keyword evidence="4" id="KW-1185">Reference proteome</keyword>
<protein>
    <recommendedName>
        <fullName evidence="5">Secreted protein</fullName>
    </recommendedName>
</protein>
<sequence length="97" mass="10615">MFAKTRRYNAAEVLLPFLVAIATAGTSPGRESGVDVAPPHTPSREAMTDAAPEGSFVRPPVFCVVALRLALVCFPRPRTHVRDYHMSSLSRLTGQRH</sequence>
<evidence type="ECO:0000313" key="3">
    <source>
        <dbReference type="EMBL" id="MCM2369575.1"/>
    </source>
</evidence>
<feature type="chain" id="PRO_5046388217" description="Secreted protein" evidence="2">
    <location>
        <begin position="25"/>
        <end position="97"/>
    </location>
</feature>
<evidence type="ECO:0000256" key="1">
    <source>
        <dbReference type="SAM" id="MobiDB-lite"/>
    </source>
</evidence>
<evidence type="ECO:0008006" key="5">
    <source>
        <dbReference type="Google" id="ProtNLM"/>
    </source>
</evidence>
<feature type="region of interest" description="Disordered" evidence="1">
    <location>
        <begin position="25"/>
        <end position="54"/>
    </location>
</feature>
<accession>A0ABT0TYD3</accession>
<organism evidence="3 4">
    <name type="scientific">Aporhodopirellula aestuarii</name>
    <dbReference type="NCBI Taxonomy" id="2950107"/>
    <lineage>
        <taxon>Bacteria</taxon>
        <taxon>Pseudomonadati</taxon>
        <taxon>Planctomycetota</taxon>
        <taxon>Planctomycetia</taxon>
        <taxon>Pirellulales</taxon>
        <taxon>Pirellulaceae</taxon>
        <taxon>Aporhodopirellula</taxon>
    </lineage>
</organism>
<evidence type="ECO:0000313" key="4">
    <source>
        <dbReference type="Proteomes" id="UP001202961"/>
    </source>
</evidence>